<dbReference type="InterPro" id="IPR016187">
    <property type="entry name" value="CTDL_fold"/>
</dbReference>
<dbReference type="InterPro" id="IPR042095">
    <property type="entry name" value="SUMF_sf"/>
</dbReference>
<gene>
    <name evidence="2" type="ORF">GCM10008090_25780</name>
</gene>
<dbReference type="SUPFAM" id="SSF56436">
    <property type="entry name" value="C-type lectin-like"/>
    <property type="match status" value="1"/>
</dbReference>
<name>A0A918RWC0_9GAMM</name>
<feature type="domain" description="Sulfatase-modifying factor enzyme-like" evidence="1">
    <location>
        <begin position="7"/>
        <end position="257"/>
    </location>
</feature>
<reference evidence="2" key="2">
    <citation type="submission" date="2020-09" db="EMBL/GenBank/DDBJ databases">
        <authorList>
            <person name="Sun Q."/>
            <person name="Kim S."/>
        </authorList>
    </citation>
    <scope>NUCLEOTIDE SEQUENCE</scope>
    <source>
        <strain evidence="2">KCTC 12711</strain>
    </source>
</reference>
<keyword evidence="3" id="KW-1185">Reference proteome</keyword>
<dbReference type="GO" id="GO:0120147">
    <property type="term" value="F:formylglycine-generating oxidase activity"/>
    <property type="evidence" value="ECO:0007669"/>
    <property type="project" value="TreeGrafter"/>
</dbReference>
<dbReference type="PANTHER" id="PTHR23150:SF19">
    <property type="entry name" value="FORMYLGLYCINE-GENERATING ENZYME"/>
    <property type="match status" value="1"/>
</dbReference>
<dbReference type="InterPro" id="IPR051043">
    <property type="entry name" value="Sulfatase_Mod_Factor_Kinase"/>
</dbReference>
<evidence type="ECO:0000259" key="1">
    <source>
        <dbReference type="Pfam" id="PF03781"/>
    </source>
</evidence>
<accession>A0A918RWC0</accession>
<dbReference type="Proteomes" id="UP000614811">
    <property type="component" value="Unassembled WGS sequence"/>
</dbReference>
<dbReference type="Pfam" id="PF03781">
    <property type="entry name" value="FGE-sulfatase"/>
    <property type="match status" value="1"/>
</dbReference>
<protein>
    <recommendedName>
        <fullName evidence="1">Sulfatase-modifying factor enzyme-like domain-containing protein</fullName>
    </recommendedName>
</protein>
<dbReference type="Gene3D" id="3.90.1580.10">
    <property type="entry name" value="paralog of FGE (formylglycine-generating enzyme)"/>
    <property type="match status" value="1"/>
</dbReference>
<organism evidence="2 3">
    <name type="scientific">Arenicella chitinivorans</name>
    <dbReference type="NCBI Taxonomy" id="1329800"/>
    <lineage>
        <taxon>Bacteria</taxon>
        <taxon>Pseudomonadati</taxon>
        <taxon>Pseudomonadota</taxon>
        <taxon>Gammaproteobacteria</taxon>
        <taxon>Arenicellales</taxon>
        <taxon>Arenicellaceae</taxon>
        <taxon>Arenicella</taxon>
    </lineage>
</organism>
<proteinExistence type="predicted"/>
<evidence type="ECO:0000313" key="2">
    <source>
        <dbReference type="EMBL" id="GHA15066.1"/>
    </source>
</evidence>
<reference evidence="2" key="1">
    <citation type="journal article" date="2014" name="Int. J. Syst. Evol. Microbiol.">
        <title>Complete genome sequence of Corynebacterium casei LMG S-19264T (=DSM 44701T), isolated from a smear-ripened cheese.</title>
        <authorList>
            <consortium name="US DOE Joint Genome Institute (JGI-PGF)"/>
            <person name="Walter F."/>
            <person name="Albersmeier A."/>
            <person name="Kalinowski J."/>
            <person name="Ruckert C."/>
        </authorList>
    </citation>
    <scope>NUCLEOTIDE SEQUENCE</scope>
    <source>
        <strain evidence="2">KCTC 12711</strain>
    </source>
</reference>
<dbReference type="PANTHER" id="PTHR23150">
    <property type="entry name" value="SULFATASE MODIFYING FACTOR 1, 2"/>
    <property type="match status" value="1"/>
</dbReference>
<dbReference type="InterPro" id="IPR005532">
    <property type="entry name" value="SUMF_dom"/>
</dbReference>
<comment type="caution">
    <text evidence="2">The sequence shown here is derived from an EMBL/GenBank/DDBJ whole genome shotgun (WGS) entry which is preliminary data.</text>
</comment>
<sequence length="259" mass="29094">MGDLIGDGRADEKPEQIISLKNPIAMSKYPITVGSFQTFVATTGYVTEAEMRSDEGCWGIKTDLSIGWLPTENWKTNRLNQDESHPVVCVSWNDAQAYTKWLTAETGFRYRLPTEAEWEFAARGGSEGKYYYGNDATTVCQYINHADYQMIKAWGADTAVSTCDDGYLTTSPVGKFPPNGFGLYDAYGNVWEWVLDCYKPNLEDISADPLDHINAECKERTLRGASWASQPVGITSSYRNKDEASFRTVDYGFRVVRDL</sequence>
<dbReference type="AlphaFoldDB" id="A0A918RWC0"/>
<evidence type="ECO:0000313" key="3">
    <source>
        <dbReference type="Proteomes" id="UP000614811"/>
    </source>
</evidence>
<dbReference type="EMBL" id="BMXA01000005">
    <property type="protein sequence ID" value="GHA15066.1"/>
    <property type="molecule type" value="Genomic_DNA"/>
</dbReference>